<dbReference type="PANTHER" id="PTHR16897">
    <property type="entry name" value="OS10G0105400 PROTEIN"/>
    <property type="match status" value="1"/>
</dbReference>
<organism evidence="4 5">
    <name type="scientific">Potamilus streckersoni</name>
    <dbReference type="NCBI Taxonomy" id="2493646"/>
    <lineage>
        <taxon>Eukaryota</taxon>
        <taxon>Metazoa</taxon>
        <taxon>Spiralia</taxon>
        <taxon>Lophotrochozoa</taxon>
        <taxon>Mollusca</taxon>
        <taxon>Bivalvia</taxon>
        <taxon>Autobranchia</taxon>
        <taxon>Heteroconchia</taxon>
        <taxon>Palaeoheterodonta</taxon>
        <taxon>Unionida</taxon>
        <taxon>Unionoidea</taxon>
        <taxon>Unionidae</taxon>
        <taxon>Ambleminae</taxon>
        <taxon>Lampsilini</taxon>
        <taxon>Potamilus</taxon>
    </lineage>
</organism>
<reference evidence="4" key="3">
    <citation type="submission" date="2023-05" db="EMBL/GenBank/DDBJ databases">
        <authorList>
            <person name="Smith C.H."/>
        </authorList>
    </citation>
    <scope>NUCLEOTIDE SEQUENCE</scope>
    <source>
        <strain evidence="4">CHS0354</strain>
        <tissue evidence="4">Mantle</tissue>
    </source>
</reference>
<dbReference type="Pfam" id="PF00024">
    <property type="entry name" value="PAN_1"/>
    <property type="match status" value="1"/>
</dbReference>
<keyword evidence="2" id="KW-0812">Transmembrane</keyword>
<dbReference type="AlphaFoldDB" id="A0AAE0WHI1"/>
<gene>
    <name evidence="4" type="ORF">CHS0354_024500</name>
</gene>
<dbReference type="SUPFAM" id="SSF57414">
    <property type="entry name" value="Hairpin loop containing domain-like"/>
    <property type="match status" value="1"/>
</dbReference>
<feature type="domain" description="Apple" evidence="3">
    <location>
        <begin position="454"/>
        <end position="508"/>
    </location>
</feature>
<name>A0AAE0WHI1_9BIVA</name>
<dbReference type="PANTHER" id="PTHR16897:SF2">
    <property type="entry name" value="OS03G0226600 PROTEIN"/>
    <property type="match status" value="1"/>
</dbReference>
<keyword evidence="5" id="KW-1185">Reference proteome</keyword>
<comment type="caution">
    <text evidence="4">The sequence shown here is derived from an EMBL/GenBank/DDBJ whole genome shotgun (WGS) entry which is preliminary data.</text>
</comment>
<evidence type="ECO:0000313" key="5">
    <source>
        <dbReference type="Proteomes" id="UP001195483"/>
    </source>
</evidence>
<protein>
    <recommendedName>
        <fullName evidence="3">Apple domain-containing protein</fullName>
    </recommendedName>
</protein>
<feature type="region of interest" description="Disordered" evidence="1">
    <location>
        <begin position="254"/>
        <end position="279"/>
    </location>
</feature>
<feature type="transmembrane region" description="Helical" evidence="2">
    <location>
        <begin position="112"/>
        <end position="134"/>
    </location>
</feature>
<dbReference type="EMBL" id="JAEAOA010001453">
    <property type="protein sequence ID" value="KAK3612527.1"/>
    <property type="molecule type" value="Genomic_DNA"/>
</dbReference>
<proteinExistence type="predicted"/>
<evidence type="ECO:0000313" key="4">
    <source>
        <dbReference type="EMBL" id="KAK3612527.1"/>
    </source>
</evidence>
<dbReference type="InterPro" id="IPR003609">
    <property type="entry name" value="Pan_app"/>
</dbReference>
<reference evidence="4" key="1">
    <citation type="journal article" date="2021" name="Genome Biol. Evol.">
        <title>A High-Quality Reference Genome for a Parasitic Bivalve with Doubly Uniparental Inheritance (Bivalvia: Unionida).</title>
        <authorList>
            <person name="Smith C.H."/>
        </authorList>
    </citation>
    <scope>NUCLEOTIDE SEQUENCE</scope>
    <source>
        <strain evidence="4">CHS0354</strain>
    </source>
</reference>
<sequence>MIGKGNDIVGRANQLFIVGQGLTGAGAKLLGNQLANMTIGELESMLEMNKIDPLKVIQLGKELRDLAKALYSEFIQKLLSGDLLNAFSSFDVSFSGSFPFPRQPIKLFDKEYSIFLGGFIQLILGFGASGYYGVDFTLTAHLMSMKGEANVVPYGGLKAWGEIGVGFLLYGKLQLIGHIMDTRFPTIADIIFSKFPLNVGLKMDLDLRPVSLTLYGQVTLEVIILDIKKTLFDHQLWEFTVEPINQRLIDVGHPEEDKSPPEFGNVLNSPGGKTKRSAGPVCEVQQLKQRDYTEPAFEIAVHAVDDRSQVKFYLDIGTVPGGNDVLKNQSLGGATTTLEQNLSPSGVPLYFTMYAENSAGIRSSVACQLETYDVTLPGGRFSADFIRSSNPTTLKASVVVIDDSKLEKIQVGVGFGKGIYGDQLVTWTDINLMKRISNIQTGNDPMNLHTLEHFTGMKNGKLMGPKFKVYEKITTAGDCARKCMDLPETKCLSFNFDFGPSGTCELLEAIEGLDFKIFLSGLFCHYERLGIGHAMEFCYEDLMLEHNGYYYFNLEVINELGYKNIISTNGVLVDFTPPDPGIWISHCIFKYTDLPVAWVVAWLGR</sequence>
<reference evidence="4" key="2">
    <citation type="journal article" date="2021" name="Genome Biol. Evol.">
        <title>Developing a high-quality reference genome for a parasitic bivalve with doubly uniparental inheritance (Bivalvia: Unionida).</title>
        <authorList>
            <person name="Smith C.H."/>
        </authorList>
    </citation>
    <scope>NUCLEOTIDE SEQUENCE</scope>
    <source>
        <strain evidence="4">CHS0354</strain>
        <tissue evidence="4">Mantle</tissue>
    </source>
</reference>
<keyword evidence="2" id="KW-0472">Membrane</keyword>
<dbReference type="Proteomes" id="UP001195483">
    <property type="component" value="Unassembled WGS sequence"/>
</dbReference>
<accession>A0AAE0WHI1</accession>
<keyword evidence="2" id="KW-1133">Transmembrane helix</keyword>
<evidence type="ECO:0000256" key="1">
    <source>
        <dbReference type="SAM" id="MobiDB-lite"/>
    </source>
</evidence>
<evidence type="ECO:0000259" key="3">
    <source>
        <dbReference type="Pfam" id="PF00024"/>
    </source>
</evidence>
<evidence type="ECO:0000256" key="2">
    <source>
        <dbReference type="SAM" id="Phobius"/>
    </source>
</evidence>